<dbReference type="AlphaFoldDB" id="A0A7R9QRC3"/>
<dbReference type="PROSITE" id="PS50240">
    <property type="entry name" value="TRYPSIN_DOM"/>
    <property type="match status" value="1"/>
</dbReference>
<dbReference type="GO" id="GO:0006508">
    <property type="term" value="P:proteolysis"/>
    <property type="evidence" value="ECO:0007669"/>
    <property type="project" value="InterPro"/>
</dbReference>
<organism evidence="4">
    <name type="scientific">Oppiella nova</name>
    <dbReference type="NCBI Taxonomy" id="334625"/>
    <lineage>
        <taxon>Eukaryota</taxon>
        <taxon>Metazoa</taxon>
        <taxon>Ecdysozoa</taxon>
        <taxon>Arthropoda</taxon>
        <taxon>Chelicerata</taxon>
        <taxon>Arachnida</taxon>
        <taxon>Acari</taxon>
        <taxon>Acariformes</taxon>
        <taxon>Sarcoptiformes</taxon>
        <taxon>Oribatida</taxon>
        <taxon>Brachypylina</taxon>
        <taxon>Oppioidea</taxon>
        <taxon>Oppiidae</taxon>
        <taxon>Oppiella</taxon>
    </lineage>
</organism>
<dbReference type="Proteomes" id="UP000728032">
    <property type="component" value="Unassembled WGS sequence"/>
</dbReference>
<dbReference type="FunFam" id="2.40.10.10:FF:000068">
    <property type="entry name" value="transmembrane protease serine 2"/>
    <property type="match status" value="1"/>
</dbReference>
<evidence type="ECO:0000256" key="2">
    <source>
        <dbReference type="SAM" id="MobiDB-lite"/>
    </source>
</evidence>
<feature type="compositionally biased region" description="Pro residues" evidence="2">
    <location>
        <begin position="76"/>
        <end position="153"/>
    </location>
</feature>
<dbReference type="InterPro" id="IPR043504">
    <property type="entry name" value="Peptidase_S1_PA_chymotrypsin"/>
</dbReference>
<gene>
    <name evidence="4" type="ORF">ONB1V03_LOCUS10967</name>
</gene>
<dbReference type="PROSITE" id="PS00134">
    <property type="entry name" value="TRYPSIN_HIS"/>
    <property type="match status" value="1"/>
</dbReference>
<dbReference type="InterPro" id="IPR018114">
    <property type="entry name" value="TRYPSIN_HIS"/>
</dbReference>
<feature type="domain" description="Peptidase S1" evidence="3">
    <location>
        <begin position="150"/>
        <end position="332"/>
    </location>
</feature>
<dbReference type="GO" id="GO:0004252">
    <property type="term" value="F:serine-type endopeptidase activity"/>
    <property type="evidence" value="ECO:0007669"/>
    <property type="project" value="InterPro"/>
</dbReference>
<dbReference type="EMBL" id="OC922628">
    <property type="protein sequence ID" value="CAD7654320.1"/>
    <property type="molecule type" value="Genomic_DNA"/>
</dbReference>
<keyword evidence="1" id="KW-1015">Disulfide bond</keyword>
<dbReference type="SMART" id="SM00020">
    <property type="entry name" value="Tryp_SPc"/>
    <property type="match status" value="1"/>
</dbReference>
<dbReference type="InterPro" id="IPR009003">
    <property type="entry name" value="Peptidase_S1_PA"/>
</dbReference>
<accession>A0A7R9QRC3</accession>
<dbReference type="InterPro" id="IPR001254">
    <property type="entry name" value="Trypsin_dom"/>
</dbReference>
<proteinExistence type="predicted"/>
<evidence type="ECO:0000313" key="5">
    <source>
        <dbReference type="Proteomes" id="UP000728032"/>
    </source>
</evidence>
<feature type="region of interest" description="Disordered" evidence="2">
    <location>
        <begin position="1"/>
        <end position="162"/>
    </location>
</feature>
<dbReference type="CDD" id="cd00190">
    <property type="entry name" value="Tryp_SPc"/>
    <property type="match status" value="1"/>
</dbReference>
<protein>
    <recommendedName>
        <fullName evidence="3">Peptidase S1 domain-containing protein</fullName>
    </recommendedName>
</protein>
<dbReference type="EMBL" id="CAJPVJ010007803">
    <property type="protein sequence ID" value="CAG2171507.1"/>
    <property type="molecule type" value="Genomic_DNA"/>
</dbReference>
<dbReference type="Gene3D" id="2.40.10.10">
    <property type="entry name" value="Trypsin-like serine proteases"/>
    <property type="match status" value="2"/>
</dbReference>
<dbReference type="PANTHER" id="PTHR24252">
    <property type="entry name" value="ACROSIN-RELATED"/>
    <property type="match status" value="1"/>
</dbReference>
<dbReference type="SUPFAM" id="SSF50494">
    <property type="entry name" value="Trypsin-like serine proteases"/>
    <property type="match status" value="1"/>
</dbReference>
<evidence type="ECO:0000313" key="4">
    <source>
        <dbReference type="EMBL" id="CAD7654320.1"/>
    </source>
</evidence>
<dbReference type="OrthoDB" id="5565075at2759"/>
<dbReference type="PANTHER" id="PTHR24252:SF7">
    <property type="entry name" value="HYALIN"/>
    <property type="match status" value="1"/>
</dbReference>
<dbReference type="PRINTS" id="PR01217">
    <property type="entry name" value="PRICHEXTENSN"/>
</dbReference>
<dbReference type="Pfam" id="PF00089">
    <property type="entry name" value="Trypsin"/>
    <property type="match status" value="1"/>
</dbReference>
<keyword evidence="5" id="KW-1185">Reference proteome</keyword>
<feature type="compositionally biased region" description="Pro residues" evidence="2">
    <location>
        <begin position="49"/>
        <end position="69"/>
    </location>
</feature>
<sequence>MQRQAGSRAPGRQWMPGPAAWPSPGHWTQPGAGINQWQQPVHHTIGVRPTPPGGWPVPPSRPVPYPPGHNPGHPVTAPPVKPVQQPPQPAPAPQPQPPPPVAQPPPPPTPSPTFPPPPAQPQPPQPQPPAPQLPQPQPQPQPQPRPPPPPPQSPAAQPAGRWQHFCGGSVISENWILTAAHCVENMKYTYTPGSVRIVLGTVDWRNTNTGSPQMITISRIVVHDGWNRNTGQNDIALLQTSSPIQFQTAPDGTILANKVCLSNNANTEYTGNAISSGWGYLNKNSRVSPDLLRKVEIPVVDHNTCRNAFSRVIGVTQNQVCAGQAPKGNCMS</sequence>
<name>A0A7R9QRC3_9ACAR</name>
<evidence type="ECO:0000259" key="3">
    <source>
        <dbReference type="PROSITE" id="PS50240"/>
    </source>
</evidence>
<evidence type="ECO:0000256" key="1">
    <source>
        <dbReference type="ARBA" id="ARBA00023157"/>
    </source>
</evidence>
<reference evidence="4" key="1">
    <citation type="submission" date="2020-11" db="EMBL/GenBank/DDBJ databases">
        <authorList>
            <person name="Tran Van P."/>
        </authorList>
    </citation>
    <scope>NUCLEOTIDE SEQUENCE</scope>
</reference>